<dbReference type="Proteomes" id="UP000554235">
    <property type="component" value="Unassembled WGS sequence"/>
</dbReference>
<evidence type="ECO:0000313" key="1">
    <source>
        <dbReference type="EMBL" id="KAF4462312.1"/>
    </source>
</evidence>
<dbReference type="AlphaFoldDB" id="A0A8H4L647"/>
<proteinExistence type="predicted"/>
<reference evidence="1 2" key="1">
    <citation type="submission" date="2020-01" db="EMBL/GenBank/DDBJ databases">
        <title>Identification and distribution of gene clusters putatively required for synthesis of sphingolipid metabolism inhibitors in phylogenetically diverse species of the filamentous fungus Fusarium.</title>
        <authorList>
            <person name="Kim H.-S."/>
            <person name="Busman M."/>
            <person name="Brown D.W."/>
            <person name="Divon H."/>
            <person name="Uhlig S."/>
            <person name="Proctor R.H."/>
        </authorList>
    </citation>
    <scope>NUCLEOTIDE SEQUENCE [LARGE SCALE GENOMIC DNA]</scope>
    <source>
        <strain evidence="1 2">NRRL 20459</strain>
    </source>
</reference>
<protein>
    <submittedName>
        <fullName evidence="1">Uncharacterized protein</fullName>
    </submittedName>
</protein>
<dbReference type="OrthoDB" id="5234589at2759"/>
<dbReference type="EMBL" id="JAADYS010001556">
    <property type="protein sequence ID" value="KAF4462312.1"/>
    <property type="molecule type" value="Genomic_DNA"/>
</dbReference>
<comment type="caution">
    <text evidence="1">The sequence shown here is derived from an EMBL/GenBank/DDBJ whole genome shotgun (WGS) entry which is preliminary data.</text>
</comment>
<sequence length="333" mass="38679">MESKHSESESTEAVRSEKEPVALQLVDEKAPYREAAASWVVPDVQLQCEDRYASFDLKSVSHVVLQISLGRQQRVFTQIGVKYDWNFPFPFWFFLGKMLSKALFGDDSLLEILNCVHMKQYEFVGYVNKDRVVDDDKEIETVKVIDVYIKRPQPGQPIQIFWKPARGIVVQKIEQSPEAGKPPGNLDCFRIHSHVPPATPFPYPLDKSPIVPSTQDVDDDWFVASRNVDIFMEKPELPISHVLLGRKKEHLQYYFWTALDRNNRAHGGREWDFHDMHGMLTCIWLHVLASSPWFDCPVFDDLLWEDVKMKNGKVMEKHREPRSAEMEEAFLDT</sequence>
<evidence type="ECO:0000313" key="2">
    <source>
        <dbReference type="Proteomes" id="UP000554235"/>
    </source>
</evidence>
<gene>
    <name evidence="1" type="ORF">FALBO_10892</name>
</gene>
<organism evidence="1 2">
    <name type="scientific">Fusarium albosuccineum</name>
    <dbReference type="NCBI Taxonomy" id="1237068"/>
    <lineage>
        <taxon>Eukaryota</taxon>
        <taxon>Fungi</taxon>
        <taxon>Dikarya</taxon>
        <taxon>Ascomycota</taxon>
        <taxon>Pezizomycotina</taxon>
        <taxon>Sordariomycetes</taxon>
        <taxon>Hypocreomycetidae</taxon>
        <taxon>Hypocreales</taxon>
        <taxon>Nectriaceae</taxon>
        <taxon>Fusarium</taxon>
        <taxon>Fusarium decemcellulare species complex</taxon>
    </lineage>
</organism>
<name>A0A8H4L647_9HYPO</name>
<keyword evidence="2" id="KW-1185">Reference proteome</keyword>
<accession>A0A8H4L647</accession>